<dbReference type="Pfam" id="PF04244">
    <property type="entry name" value="DPRP"/>
    <property type="match status" value="1"/>
</dbReference>
<gene>
    <name evidence="1" type="ORF">MJ923_14995</name>
</gene>
<organism evidence="1 2">
    <name type="scientific">Shewanella zhuhaiensis</name>
    <dbReference type="NCBI Taxonomy" id="2919576"/>
    <lineage>
        <taxon>Bacteria</taxon>
        <taxon>Pseudomonadati</taxon>
        <taxon>Pseudomonadota</taxon>
        <taxon>Gammaproteobacteria</taxon>
        <taxon>Alteromonadales</taxon>
        <taxon>Shewanellaceae</taxon>
        <taxon>Shewanella</taxon>
    </lineage>
</organism>
<dbReference type="RefSeq" id="WP_240591870.1">
    <property type="nucleotide sequence ID" value="NZ_JAKUDL010000005.1"/>
</dbReference>
<sequence length="574" mass="65006">MSHNQMLPQSPKGDFQFHTLRLLLGDQLGSNHSWFSQRDDGVLYLIAELKQENSYVTHHIQKVCAFFAAMADFATSLKAAGHRVLHLTLDDSAEFADLPALLSHVLQLTGADRFEYQRPDEYRLLLQLGSFEPCGVQVEMVESEHFLLPFDEINALFPKGKHILMESFYRRMRKRFNILMDGAKAVGGQWNFDASNRNKLKAPDIANLPQPLQFTNDISEIVSRLQRHGIVTIGSLKPGARQSFSTASESYASGDLFATFAQPEPEFEPDHASRAKTHTLLWPINRQQSLALLAHFCRYCLPLFGRFQDAMTANHSSAWSLYHSRLSFSINSKMLHPAEVIDAAISAYKASGNGGVKGAIDLAQVEGFVRQILGWREYVRGVYWANMPDYANLNALGAQRRLPHYFWSGDTRMNCMRRAIGQSLDYAYAHHIQRLMITGNFCLLTDIDPTQVDDWYLGIYVDAIEWVEMPNTRGMALFADGGIVGTKPYAASGAYINKMSDYCQGCHYNIKAKSGVGSCPFNSLYWRFMYKHKERLGANHRLGMIFSSWYKMAESQRSAILATAEQYLVDLERL</sequence>
<proteinExistence type="predicted"/>
<dbReference type="Proteomes" id="UP001297581">
    <property type="component" value="Unassembled WGS sequence"/>
</dbReference>
<dbReference type="InterPro" id="IPR007357">
    <property type="entry name" value="PhrB-like"/>
</dbReference>
<dbReference type="InterPro" id="IPR036134">
    <property type="entry name" value="Crypto/Photolyase_FAD-like_sf"/>
</dbReference>
<dbReference type="Gene3D" id="3.40.50.620">
    <property type="entry name" value="HUPs"/>
    <property type="match status" value="1"/>
</dbReference>
<evidence type="ECO:0000313" key="2">
    <source>
        <dbReference type="Proteomes" id="UP001297581"/>
    </source>
</evidence>
<dbReference type="InterPro" id="IPR014729">
    <property type="entry name" value="Rossmann-like_a/b/a_fold"/>
</dbReference>
<dbReference type="PANTHER" id="PTHR38657">
    <property type="entry name" value="SLR1343 PROTEIN"/>
    <property type="match status" value="1"/>
</dbReference>
<dbReference type="PANTHER" id="PTHR38657:SF1">
    <property type="entry name" value="SLR1343 PROTEIN"/>
    <property type="match status" value="1"/>
</dbReference>
<dbReference type="Gene3D" id="1.10.579.10">
    <property type="entry name" value="DNA Cyclobutane Dipyrimidine Photolyase, subunit A, domain 3"/>
    <property type="match status" value="1"/>
</dbReference>
<dbReference type="Gene3D" id="1.10.10.1710">
    <property type="entry name" value="Deoxyribodipyrimidine photolyase-related"/>
    <property type="match status" value="1"/>
</dbReference>
<accession>A0AAJ1BIX0</accession>
<dbReference type="EMBL" id="JAKUDL010000005">
    <property type="protein sequence ID" value="MCH4295613.1"/>
    <property type="molecule type" value="Genomic_DNA"/>
</dbReference>
<dbReference type="Gene3D" id="1.25.40.80">
    <property type="match status" value="1"/>
</dbReference>
<protein>
    <submittedName>
        <fullName evidence="1">Cryptochrome/photolyase family protein</fullName>
    </submittedName>
</protein>
<dbReference type="InterPro" id="IPR052551">
    <property type="entry name" value="UV-DNA_repair_photolyase"/>
</dbReference>
<name>A0AAJ1BIX0_9GAMM</name>
<comment type="caution">
    <text evidence="1">The sequence shown here is derived from an EMBL/GenBank/DDBJ whole genome shotgun (WGS) entry which is preliminary data.</text>
</comment>
<evidence type="ECO:0000313" key="1">
    <source>
        <dbReference type="EMBL" id="MCH4295613.1"/>
    </source>
</evidence>
<dbReference type="AlphaFoldDB" id="A0AAJ1BIX0"/>
<keyword evidence="2" id="KW-1185">Reference proteome</keyword>
<reference evidence="1 2" key="1">
    <citation type="submission" date="2022-02" db="EMBL/GenBank/DDBJ databases">
        <title>The genome sequence of Shewanella sp. 3B26.</title>
        <authorList>
            <person name="Du J."/>
        </authorList>
    </citation>
    <scope>NUCLEOTIDE SEQUENCE [LARGE SCALE GENOMIC DNA]</scope>
    <source>
        <strain evidence="1 2">3B26</strain>
    </source>
</reference>
<dbReference type="SUPFAM" id="SSF48173">
    <property type="entry name" value="Cryptochrome/photolyase FAD-binding domain"/>
    <property type="match status" value="1"/>
</dbReference>